<dbReference type="PANTHER" id="PTHR36477:SF1">
    <property type="entry name" value="TRANSMEMBRANE PROTEIN 225"/>
    <property type="match status" value="1"/>
</dbReference>
<feature type="transmembrane region" description="Helical" evidence="4">
    <location>
        <begin position="12"/>
        <end position="30"/>
    </location>
</feature>
<feature type="transmembrane region" description="Helical" evidence="4">
    <location>
        <begin position="96"/>
        <end position="117"/>
    </location>
</feature>
<protein>
    <recommendedName>
        <fullName evidence="5">Transmembrane protein 225 domain-containing protein</fullName>
    </recommendedName>
</protein>
<feature type="domain" description="Transmembrane protein 225" evidence="5">
    <location>
        <begin position="1"/>
        <end position="165"/>
    </location>
</feature>
<dbReference type="Ensembl" id="ENSEAST00005003490.2">
    <property type="protein sequence ID" value="ENSEASP00005003190.2"/>
    <property type="gene ID" value="ENSEASG00005002468.2"/>
</dbReference>
<reference evidence="6 7" key="1">
    <citation type="journal article" date="2020" name="Nat. Commun.">
        <title>Donkey genomes provide new insights into domestication and selection for coat color.</title>
        <authorList>
            <person name="Wang"/>
            <person name="C."/>
            <person name="Li"/>
            <person name="H."/>
            <person name="Guo"/>
            <person name="Y."/>
            <person name="Huang"/>
            <person name="J."/>
            <person name="Sun"/>
            <person name="Y."/>
            <person name="Min"/>
            <person name="J."/>
            <person name="Wang"/>
            <person name="J."/>
            <person name="Fang"/>
            <person name="X."/>
            <person name="Zhao"/>
            <person name="Z."/>
            <person name="Wang"/>
            <person name="S."/>
            <person name="Zhang"/>
            <person name="Y."/>
            <person name="Liu"/>
            <person name="Q."/>
            <person name="Jiang"/>
            <person name="Q."/>
            <person name="Wang"/>
            <person name="X."/>
            <person name="Guo"/>
            <person name="Y."/>
            <person name="Yang"/>
            <person name="C."/>
            <person name="Wang"/>
            <person name="Y."/>
            <person name="Tian"/>
            <person name="F."/>
            <person name="Zhuang"/>
            <person name="G."/>
            <person name="Fan"/>
            <person name="Y."/>
            <person name="Gao"/>
            <person name="Q."/>
            <person name="Li"/>
            <person name="Y."/>
            <person name="Ju"/>
            <person name="Z."/>
            <person name="Li"/>
            <person name="J."/>
            <person name="Li"/>
            <person name="R."/>
            <person name="Hou"/>
            <person name="M."/>
            <person name="Yang"/>
            <person name="G."/>
            <person name="Liu"/>
            <person name="G."/>
            <person name="Liu"/>
            <person name="W."/>
            <person name="Guo"/>
            <person name="J."/>
            <person name="Pan"/>
            <person name="S."/>
            <person name="Fan"/>
            <person name="G."/>
            <person name="Zhang"/>
            <person name="W."/>
            <person name="Zhang"/>
            <person name="R."/>
            <person name="Yu"/>
            <person name="J."/>
            <person name="Zhang"/>
            <person name="X."/>
            <person name="Yin"/>
            <person name="Q."/>
            <person name="Ji"/>
            <person name="C."/>
            <person name="Jin"/>
            <person name="Y."/>
            <person name="Yue"/>
            <person name="G."/>
            <person name="Liu"/>
            <person name="M."/>
            <person name="Xu"/>
            <person name="J."/>
            <person name="Liu"/>
            <person name="S."/>
            <person name="Jordana"/>
            <person name="J."/>
            <person name="Noce"/>
            <person name="A."/>
            <person name="Amills"/>
            <person name="M."/>
            <person name="Wu"/>
            <person name="D.D."/>
            <person name="Li"/>
            <person name="S."/>
            <person name="Zhou"/>
            <person name="X. and Zhong"/>
            <person name="J."/>
        </authorList>
    </citation>
    <scope>NUCLEOTIDE SEQUENCE [LARGE SCALE GENOMIC DNA]</scope>
</reference>
<dbReference type="Pfam" id="PF25452">
    <property type="entry name" value="TM225"/>
    <property type="match status" value="1"/>
</dbReference>
<evidence type="ECO:0000256" key="2">
    <source>
        <dbReference type="ARBA" id="ARBA00022692"/>
    </source>
</evidence>
<reference evidence="6" key="2">
    <citation type="submission" date="2025-08" db="UniProtKB">
        <authorList>
            <consortium name="Ensembl"/>
        </authorList>
    </citation>
    <scope>IDENTIFICATION</scope>
</reference>
<evidence type="ECO:0000313" key="7">
    <source>
        <dbReference type="Proteomes" id="UP000694387"/>
    </source>
</evidence>
<keyword evidence="2 4" id="KW-0812">Transmembrane</keyword>
<feature type="transmembrane region" description="Helical" evidence="4">
    <location>
        <begin position="137"/>
        <end position="160"/>
    </location>
</feature>
<sequence length="234" mass="26749">MVHISTRNIQATNMLFSSWALVFLAVGIIIEEWVELKFETKNDTISHSPWICCTTVWPEDNLKVVRILMIWVLSLSFFHNMFLGLEFTYLIPQTKLVLFVNVFLSIPGLWVQAMGLTNWAFPVLWQGQSVYYASYKITWIIFTAYLNVFFFIVSGILSVLQRKQSINCCASLTTLHESAREIQDIQQSESSIRGTSLAACTAMPHSIVRVHSTHTGEDSPNKSQIQTHRVTWAL</sequence>
<dbReference type="AlphaFoldDB" id="A0A8C4PGG6"/>
<evidence type="ECO:0000259" key="5">
    <source>
        <dbReference type="Pfam" id="PF25452"/>
    </source>
</evidence>
<evidence type="ECO:0000256" key="3">
    <source>
        <dbReference type="ARBA" id="ARBA00023136"/>
    </source>
</evidence>
<dbReference type="GeneTree" id="ENSGT00390000011564"/>
<comment type="subcellular location">
    <subcellularLocation>
        <location evidence="1">Membrane</location>
        <topology evidence="1">Multi-pass membrane protein</topology>
    </subcellularLocation>
</comment>
<dbReference type="PANTHER" id="PTHR36477">
    <property type="entry name" value="TRANSMEMBRANE PROTEIN 225"/>
    <property type="match status" value="1"/>
</dbReference>
<keyword evidence="7" id="KW-1185">Reference proteome</keyword>
<accession>A0A8C4PGG6</accession>
<dbReference type="InterPro" id="IPR033542">
    <property type="entry name" value="TM225"/>
</dbReference>
<evidence type="ECO:0000256" key="4">
    <source>
        <dbReference type="SAM" id="Phobius"/>
    </source>
</evidence>
<evidence type="ECO:0000313" key="6">
    <source>
        <dbReference type="Ensembl" id="ENSEASP00005003190.2"/>
    </source>
</evidence>
<keyword evidence="3 4" id="KW-0472">Membrane</keyword>
<dbReference type="InterPro" id="IPR057351">
    <property type="entry name" value="TM225_dom"/>
</dbReference>
<name>A0A8C4PGG6_EQUAS</name>
<feature type="transmembrane region" description="Helical" evidence="4">
    <location>
        <begin position="64"/>
        <end position="84"/>
    </location>
</feature>
<evidence type="ECO:0000256" key="1">
    <source>
        <dbReference type="ARBA" id="ARBA00004141"/>
    </source>
</evidence>
<keyword evidence="4" id="KW-1133">Transmembrane helix</keyword>
<proteinExistence type="predicted"/>
<dbReference type="GO" id="GO:0016020">
    <property type="term" value="C:membrane"/>
    <property type="evidence" value="ECO:0007669"/>
    <property type="project" value="UniProtKB-SubCell"/>
</dbReference>
<organism evidence="6 7">
    <name type="scientific">Equus asinus</name>
    <name type="common">Donkey</name>
    <name type="synonym">Equus africanus asinus</name>
    <dbReference type="NCBI Taxonomy" id="9793"/>
    <lineage>
        <taxon>Eukaryota</taxon>
        <taxon>Metazoa</taxon>
        <taxon>Chordata</taxon>
        <taxon>Craniata</taxon>
        <taxon>Vertebrata</taxon>
        <taxon>Euteleostomi</taxon>
        <taxon>Mammalia</taxon>
        <taxon>Eutheria</taxon>
        <taxon>Laurasiatheria</taxon>
        <taxon>Perissodactyla</taxon>
        <taxon>Equidae</taxon>
        <taxon>Equus</taxon>
    </lineage>
</organism>
<dbReference type="Proteomes" id="UP000694387">
    <property type="component" value="Chromosome 20"/>
</dbReference>
<reference evidence="6" key="3">
    <citation type="submission" date="2025-09" db="UniProtKB">
        <authorList>
            <consortium name="Ensembl"/>
        </authorList>
    </citation>
    <scope>IDENTIFICATION</scope>
</reference>